<dbReference type="STRING" id="1227456.C450_07882"/>
<feature type="transmembrane region" description="Helical" evidence="2">
    <location>
        <begin position="161"/>
        <end position="180"/>
    </location>
</feature>
<evidence type="ECO:0000256" key="2">
    <source>
        <dbReference type="SAM" id="Phobius"/>
    </source>
</evidence>
<feature type="transmembrane region" description="Helical" evidence="2">
    <location>
        <begin position="12"/>
        <end position="32"/>
    </location>
</feature>
<dbReference type="PATRIC" id="fig|1227456.3.peg.1585"/>
<sequence>MLTAYLLRGAKAGLIAGLAFGLFIALVGNPLVGLAETFEGGDAGGHATEDHAGDASGDHHEGGAGSADGAGGGHHASAAVSALTTKLVSIAGGIGWGLLFGIAGFGLAYYFLEPAIPGTGATKQYLLAAAGFVTVSGAPWLVLPPQPPGAEQALPTDTRLLWYAVLLVAGAGACLLAGVAYNRLRRIRGTGVAVAGAAASFAVLAVPVLLAPANPVSVPAPADLVTTFRGLVAASQAMLWFVLASVHAWLVRCEADASAAPAEHGPTPESVVVES</sequence>
<dbReference type="AlphaFoldDB" id="M0N5L8"/>
<keyword evidence="2" id="KW-1133">Transmembrane helix</keyword>
<protein>
    <recommendedName>
        <fullName evidence="5">Cobalt transporter subunit (CbtA)</fullName>
    </recommendedName>
</protein>
<reference evidence="3 4" key="1">
    <citation type="journal article" date="2014" name="PLoS Genet.">
        <title>Phylogenetically driven sequencing of extremely halophilic archaea reveals strategies for static and dynamic osmo-response.</title>
        <authorList>
            <person name="Becker E.A."/>
            <person name="Seitzer P.M."/>
            <person name="Tritt A."/>
            <person name="Larsen D."/>
            <person name="Krusor M."/>
            <person name="Yao A.I."/>
            <person name="Wu D."/>
            <person name="Madern D."/>
            <person name="Eisen J.A."/>
            <person name="Darling A.E."/>
            <person name="Facciotti M.T."/>
        </authorList>
    </citation>
    <scope>NUCLEOTIDE SEQUENCE [LARGE SCALE GENOMIC DNA]</scope>
    <source>
        <strain evidence="3 4">DSM 8989</strain>
    </source>
</reference>
<dbReference type="Pfam" id="PF09490">
    <property type="entry name" value="CbtA"/>
    <property type="match status" value="1"/>
</dbReference>
<name>M0N5L8_9EURY</name>
<feature type="compositionally biased region" description="Basic and acidic residues" evidence="1">
    <location>
        <begin position="47"/>
        <end position="62"/>
    </location>
</feature>
<comment type="caution">
    <text evidence="3">The sequence shown here is derived from an EMBL/GenBank/DDBJ whole genome shotgun (WGS) entry which is preliminary data.</text>
</comment>
<dbReference type="EMBL" id="AOME01000051">
    <property type="protein sequence ID" value="EMA53217.1"/>
    <property type="molecule type" value="Genomic_DNA"/>
</dbReference>
<dbReference type="InterPro" id="IPR012666">
    <property type="entry name" value="CbtA_put"/>
</dbReference>
<keyword evidence="4" id="KW-1185">Reference proteome</keyword>
<feature type="transmembrane region" description="Helical" evidence="2">
    <location>
        <begin position="124"/>
        <end position="141"/>
    </location>
</feature>
<evidence type="ECO:0000313" key="4">
    <source>
        <dbReference type="Proteomes" id="UP000011625"/>
    </source>
</evidence>
<keyword evidence="2" id="KW-0812">Transmembrane</keyword>
<accession>M0N5L8</accession>
<evidence type="ECO:0000313" key="3">
    <source>
        <dbReference type="EMBL" id="EMA53217.1"/>
    </source>
</evidence>
<dbReference type="Proteomes" id="UP000011625">
    <property type="component" value="Unassembled WGS sequence"/>
</dbReference>
<feature type="transmembrane region" description="Helical" evidence="2">
    <location>
        <begin position="90"/>
        <end position="112"/>
    </location>
</feature>
<proteinExistence type="predicted"/>
<gene>
    <name evidence="3" type="ORF">C450_07882</name>
</gene>
<dbReference type="OrthoDB" id="170869at2157"/>
<feature type="region of interest" description="Disordered" evidence="1">
    <location>
        <begin position="43"/>
        <end position="71"/>
    </location>
</feature>
<feature type="transmembrane region" description="Helical" evidence="2">
    <location>
        <begin position="231"/>
        <end position="251"/>
    </location>
</feature>
<dbReference type="RefSeq" id="WP_005042254.1">
    <property type="nucleotide sequence ID" value="NZ_AOME01000051.1"/>
</dbReference>
<evidence type="ECO:0000256" key="1">
    <source>
        <dbReference type="SAM" id="MobiDB-lite"/>
    </source>
</evidence>
<organism evidence="3 4">
    <name type="scientific">Halococcus salifodinae DSM 8989</name>
    <dbReference type="NCBI Taxonomy" id="1227456"/>
    <lineage>
        <taxon>Archaea</taxon>
        <taxon>Methanobacteriati</taxon>
        <taxon>Methanobacteriota</taxon>
        <taxon>Stenosarchaea group</taxon>
        <taxon>Halobacteria</taxon>
        <taxon>Halobacteriales</taxon>
        <taxon>Halococcaceae</taxon>
        <taxon>Halococcus</taxon>
    </lineage>
</organism>
<feature type="transmembrane region" description="Helical" evidence="2">
    <location>
        <begin position="192"/>
        <end position="211"/>
    </location>
</feature>
<keyword evidence="2" id="KW-0472">Membrane</keyword>
<evidence type="ECO:0008006" key="5">
    <source>
        <dbReference type="Google" id="ProtNLM"/>
    </source>
</evidence>